<protein>
    <recommendedName>
        <fullName evidence="3">DUF3750 domain-containing protein</fullName>
    </recommendedName>
</protein>
<sequence length="257" mass="28725">FSSPALLKKFVMLLAGTLFLILVLLTGPLWVYLSGQLDLKTHWSMAKRESTKTAPNPKEFKPALVRVYYARSFNWRGAFGAHTWVALKDEGAPDYQILQVMGWRLFSSLSTVDQHSGNPDRYWYGEKPMLVGEITGSQAGQAITRIREAATNYPYSGKYRIWPGPNSNTFVAYLMRSAGNLSFALPPTAIGKDYPVKGEFLSRPPSGTGWQLSFLGLLGACLSTVEGLRFHLLGLEFGWNPLKSEFYWPGVGILSYR</sequence>
<organism evidence="2">
    <name type="scientific">marine metagenome</name>
    <dbReference type="NCBI Taxonomy" id="408172"/>
    <lineage>
        <taxon>unclassified sequences</taxon>
        <taxon>metagenomes</taxon>
        <taxon>ecological metagenomes</taxon>
    </lineage>
</organism>
<feature type="non-terminal residue" evidence="2">
    <location>
        <position position="1"/>
    </location>
</feature>
<gene>
    <name evidence="2" type="ORF">METZ01_LOCUS370001</name>
</gene>
<reference evidence="2" key="1">
    <citation type="submission" date="2018-05" db="EMBL/GenBank/DDBJ databases">
        <authorList>
            <person name="Lanie J.A."/>
            <person name="Ng W.-L."/>
            <person name="Kazmierczak K.M."/>
            <person name="Andrzejewski T.M."/>
            <person name="Davidsen T.M."/>
            <person name="Wayne K.J."/>
            <person name="Tettelin H."/>
            <person name="Glass J.I."/>
            <person name="Rusch D."/>
            <person name="Podicherti R."/>
            <person name="Tsui H.-C.T."/>
            <person name="Winkler M.E."/>
        </authorList>
    </citation>
    <scope>NUCLEOTIDE SEQUENCE</scope>
</reference>
<dbReference type="AlphaFoldDB" id="A0A382T6N3"/>
<name>A0A382T6N3_9ZZZZ</name>
<evidence type="ECO:0000256" key="1">
    <source>
        <dbReference type="SAM" id="Phobius"/>
    </source>
</evidence>
<dbReference type="Pfam" id="PF12570">
    <property type="entry name" value="DUF3750"/>
    <property type="match status" value="1"/>
</dbReference>
<evidence type="ECO:0000313" key="2">
    <source>
        <dbReference type="EMBL" id="SVD17147.1"/>
    </source>
</evidence>
<proteinExistence type="predicted"/>
<keyword evidence="1" id="KW-0472">Membrane</keyword>
<keyword evidence="1" id="KW-0812">Transmembrane</keyword>
<dbReference type="EMBL" id="UINC01133924">
    <property type="protein sequence ID" value="SVD17147.1"/>
    <property type="molecule type" value="Genomic_DNA"/>
</dbReference>
<evidence type="ECO:0008006" key="3">
    <source>
        <dbReference type="Google" id="ProtNLM"/>
    </source>
</evidence>
<feature type="transmembrane region" description="Helical" evidence="1">
    <location>
        <begin position="12"/>
        <end position="33"/>
    </location>
</feature>
<accession>A0A382T6N3</accession>
<keyword evidence="1" id="KW-1133">Transmembrane helix</keyword>
<dbReference type="InterPro" id="IPR022224">
    <property type="entry name" value="DUF3750"/>
</dbReference>